<evidence type="ECO:0000259" key="2">
    <source>
        <dbReference type="Pfam" id="PF06972"/>
    </source>
</evidence>
<gene>
    <name evidence="4" type="primary">LOC120282884</name>
</gene>
<proteinExistence type="predicted"/>
<feature type="region of interest" description="Disordered" evidence="1">
    <location>
        <begin position="125"/>
        <end position="161"/>
    </location>
</feature>
<reference evidence="4" key="1">
    <citation type="submission" date="2025-08" db="UniProtKB">
        <authorList>
            <consortium name="RefSeq"/>
        </authorList>
    </citation>
    <scope>IDENTIFICATION</scope>
</reference>
<dbReference type="SUPFAM" id="SSF46934">
    <property type="entry name" value="UBA-like"/>
    <property type="match status" value="1"/>
</dbReference>
<keyword evidence="3" id="KW-1185">Reference proteome</keyword>
<accession>A0AB40D046</accession>
<dbReference type="GeneID" id="120282884"/>
<evidence type="ECO:0000256" key="1">
    <source>
        <dbReference type="SAM" id="MobiDB-lite"/>
    </source>
</evidence>
<feature type="domain" description="GBF-interacting protein 1 N-terminal" evidence="2">
    <location>
        <begin position="74"/>
        <end position="131"/>
    </location>
</feature>
<dbReference type="AlphaFoldDB" id="A0AB40D046"/>
<evidence type="ECO:0000313" key="3">
    <source>
        <dbReference type="Proteomes" id="UP001515500"/>
    </source>
</evidence>
<dbReference type="Proteomes" id="UP001515500">
    <property type="component" value="Chromosome 18"/>
</dbReference>
<name>A0AB40D046_DIOCR</name>
<protein>
    <submittedName>
        <fullName evidence="4">Uncharacterized protein LOC120282884</fullName>
    </submittedName>
</protein>
<dbReference type="Pfam" id="PF06972">
    <property type="entry name" value="GIP1_N"/>
    <property type="match status" value="1"/>
</dbReference>
<dbReference type="InterPro" id="IPR009719">
    <property type="entry name" value="GIP1_N"/>
</dbReference>
<feature type="compositionally biased region" description="Polar residues" evidence="1">
    <location>
        <begin position="150"/>
        <end position="161"/>
    </location>
</feature>
<sequence>MLFKTQPSIVDLSNYRLLSKPSLFAYRSSFSYHRRRRLLGSGICRRSRRRITPSVRKEMLLGPSVDGDSRPISLRVRRAIQSIREIVGDHSESDIYQALRESDMDPNETAQKLLNQDPFLEVRRKRDKKREITDNRRYPEARKSIEPSMKWSTPQTSQGQNVQRNNYVRTGLSGISQKFRVVRDNRVSQSGSGNNTSESVQHLAPDIKKVALNDQRNAGGNMPPLAVNVSFDKVTKQAGEANASESYLPQSSEGNQRTINITTSQVESMNENNSRTNSATLLSTISLSSSCPVHVPSDSEASKTIGTIRCEAGVMCVQGHTSAHLPSTSSNKPFSRRLLGKDKFSSSGFSVHFASLYKNNKPFQRHASEPITSGLIVHRTSSRSHYTGKPSQQSMGPYKATQVWRPRSGQKPVKTNGVMAAASSASSTSCVDDNSCSNDVVLTGLSEKLTQINVSGDERVIIPQHLRVPESLMNVLTFGSFAAETLSHQPLENAKLDEKSTRSLTSTQVTTRKDNSQAEQGDPVDCEAGPCQSDPPSPVEEPENSSPQNVESYNSQNIESYADIGLVESNSPLYDLPTDQQVHHSTMANFMAYDPHTDYDAAFLGTSLEDSPHDQGFVLTSEVLSSHDIGSNPLSVSTMIQQPIQQQPVTQVYPPVQVSHYPNFIPYRHVLSPVYMPSMQNFSSNSAFPHPSSCNGYMLMPGAGSHLTSGGMKYAASHYKLVPSGSATGFGNYTNTAGFTISTSGTVGTAIGLDDMSRIKYKDNSIYIPNPQADLSDIWVQTQREITGLQSTPFYNVQGQAPPSFMATHAGHASYNAPAQSPHLQFQGLYSPQAHPHHLVHPQGLGGNIGVGVAAPAPQLGSYQQSQVSHLNWAPNF</sequence>
<evidence type="ECO:0000313" key="4">
    <source>
        <dbReference type="RefSeq" id="XP_039145650.1"/>
    </source>
</evidence>
<dbReference type="RefSeq" id="XP_039145650.1">
    <property type="nucleotide sequence ID" value="XM_039289716.1"/>
</dbReference>
<organism evidence="3 4">
    <name type="scientific">Dioscorea cayennensis subsp. rotundata</name>
    <name type="common">White Guinea yam</name>
    <name type="synonym">Dioscorea rotundata</name>
    <dbReference type="NCBI Taxonomy" id="55577"/>
    <lineage>
        <taxon>Eukaryota</taxon>
        <taxon>Viridiplantae</taxon>
        <taxon>Streptophyta</taxon>
        <taxon>Embryophyta</taxon>
        <taxon>Tracheophyta</taxon>
        <taxon>Spermatophyta</taxon>
        <taxon>Magnoliopsida</taxon>
        <taxon>Liliopsida</taxon>
        <taxon>Dioscoreales</taxon>
        <taxon>Dioscoreaceae</taxon>
        <taxon>Dioscorea</taxon>
    </lineage>
</organism>
<dbReference type="InterPro" id="IPR009060">
    <property type="entry name" value="UBA-like_sf"/>
</dbReference>
<feature type="compositionally biased region" description="Basic and acidic residues" evidence="1">
    <location>
        <begin position="125"/>
        <end position="145"/>
    </location>
</feature>
<dbReference type="PANTHER" id="PTHR47070:SF2">
    <property type="entry name" value="OS06G0206100 PROTEIN"/>
    <property type="match status" value="1"/>
</dbReference>
<dbReference type="PANTHER" id="PTHR47070">
    <property type="entry name" value="HYDROXYPROLINE-RICH GLYCOPROTEIN-LIKE"/>
    <property type="match status" value="1"/>
</dbReference>
<feature type="region of interest" description="Disordered" evidence="1">
    <location>
        <begin position="492"/>
        <end position="552"/>
    </location>
</feature>